<dbReference type="SUPFAM" id="SSF46689">
    <property type="entry name" value="Homeodomain-like"/>
    <property type="match status" value="2"/>
</dbReference>
<dbReference type="EMBL" id="VLKZ01000006">
    <property type="protein sequence ID" value="TWI55903.1"/>
    <property type="molecule type" value="Genomic_DNA"/>
</dbReference>
<keyword evidence="1" id="KW-0805">Transcription regulation</keyword>
<dbReference type="InterPro" id="IPR009057">
    <property type="entry name" value="Homeodomain-like_sf"/>
</dbReference>
<dbReference type="PRINTS" id="PR00032">
    <property type="entry name" value="HTHARAC"/>
</dbReference>
<dbReference type="SMART" id="SM00342">
    <property type="entry name" value="HTH_ARAC"/>
    <property type="match status" value="1"/>
</dbReference>
<protein>
    <submittedName>
        <fullName evidence="5">Two-component system response regulator YesN</fullName>
    </submittedName>
</protein>
<comment type="caution">
    <text evidence="5">The sequence shown here is derived from an EMBL/GenBank/DDBJ whole genome shotgun (WGS) entry which is preliminary data.</text>
</comment>
<accession>A0A562QGW3</accession>
<sequence>MGQLEVWETQFDLLKAHWLKEYEINYSDSIYEGIHYWDQNGRFSFALFKKEKKEEFYELMKLVYDCKYSTKKNTVQQIEEYVRRNYQQDIKLHEIADRFFLSREYISRKFKQEYHETITDYVTKIKIEKAKELLGNPFLKIYEIAETVGYQNDKYFIKVFKKREGQTPKEYRLSLQKS</sequence>
<dbReference type="AlphaFoldDB" id="A0A562QGW3"/>
<evidence type="ECO:0000256" key="2">
    <source>
        <dbReference type="ARBA" id="ARBA00023125"/>
    </source>
</evidence>
<dbReference type="Gene3D" id="1.10.10.60">
    <property type="entry name" value="Homeodomain-like"/>
    <property type="match status" value="2"/>
</dbReference>
<evidence type="ECO:0000256" key="3">
    <source>
        <dbReference type="ARBA" id="ARBA00023163"/>
    </source>
</evidence>
<reference evidence="5 6" key="1">
    <citation type="journal article" date="2015" name="Stand. Genomic Sci.">
        <title>Genomic Encyclopedia of Bacterial and Archaeal Type Strains, Phase III: the genomes of soil and plant-associated and newly described type strains.</title>
        <authorList>
            <person name="Whitman W.B."/>
            <person name="Woyke T."/>
            <person name="Klenk H.P."/>
            <person name="Zhou Y."/>
            <person name="Lilburn T.G."/>
            <person name="Beck B.J."/>
            <person name="De Vos P."/>
            <person name="Vandamme P."/>
            <person name="Eisen J.A."/>
            <person name="Garrity G."/>
            <person name="Hugenholtz P."/>
            <person name="Kyrpides N.C."/>
        </authorList>
    </citation>
    <scope>NUCLEOTIDE SEQUENCE [LARGE SCALE GENOMIC DNA]</scope>
    <source>
        <strain evidence="5 6">CGMCC 1.10116</strain>
    </source>
</reference>
<evidence type="ECO:0000313" key="5">
    <source>
        <dbReference type="EMBL" id="TWI55903.1"/>
    </source>
</evidence>
<evidence type="ECO:0000259" key="4">
    <source>
        <dbReference type="PROSITE" id="PS01124"/>
    </source>
</evidence>
<dbReference type="RefSeq" id="WP_144450754.1">
    <property type="nucleotide sequence ID" value="NZ_VLKZ01000006.1"/>
</dbReference>
<keyword evidence="3" id="KW-0804">Transcription</keyword>
<dbReference type="GO" id="GO:0043565">
    <property type="term" value="F:sequence-specific DNA binding"/>
    <property type="evidence" value="ECO:0007669"/>
    <property type="project" value="InterPro"/>
</dbReference>
<dbReference type="PROSITE" id="PS01124">
    <property type="entry name" value="HTH_ARAC_FAMILY_2"/>
    <property type="match status" value="1"/>
</dbReference>
<keyword evidence="2" id="KW-0238">DNA-binding</keyword>
<dbReference type="OrthoDB" id="9802228at2"/>
<dbReference type="PANTHER" id="PTHR43280">
    <property type="entry name" value="ARAC-FAMILY TRANSCRIPTIONAL REGULATOR"/>
    <property type="match status" value="1"/>
</dbReference>
<dbReference type="Pfam" id="PF12833">
    <property type="entry name" value="HTH_18"/>
    <property type="match status" value="1"/>
</dbReference>
<keyword evidence="6" id="KW-1185">Reference proteome</keyword>
<proteinExistence type="predicted"/>
<dbReference type="InterPro" id="IPR018060">
    <property type="entry name" value="HTH_AraC"/>
</dbReference>
<dbReference type="Proteomes" id="UP000315711">
    <property type="component" value="Unassembled WGS sequence"/>
</dbReference>
<dbReference type="GO" id="GO:0003700">
    <property type="term" value="F:DNA-binding transcription factor activity"/>
    <property type="evidence" value="ECO:0007669"/>
    <property type="project" value="InterPro"/>
</dbReference>
<evidence type="ECO:0000313" key="6">
    <source>
        <dbReference type="Proteomes" id="UP000315711"/>
    </source>
</evidence>
<name>A0A562QGW3_9BACI</name>
<gene>
    <name evidence="5" type="ORF">IQ10_02465</name>
</gene>
<dbReference type="InterPro" id="IPR020449">
    <property type="entry name" value="Tscrpt_reg_AraC-type_HTH"/>
</dbReference>
<dbReference type="InterPro" id="IPR018062">
    <property type="entry name" value="HTH_AraC-typ_CS"/>
</dbReference>
<organism evidence="5 6">
    <name type="scientific">Halalkalibacter nanhaiisediminis</name>
    <dbReference type="NCBI Taxonomy" id="688079"/>
    <lineage>
        <taxon>Bacteria</taxon>
        <taxon>Bacillati</taxon>
        <taxon>Bacillota</taxon>
        <taxon>Bacilli</taxon>
        <taxon>Bacillales</taxon>
        <taxon>Bacillaceae</taxon>
        <taxon>Halalkalibacter</taxon>
    </lineage>
</organism>
<evidence type="ECO:0000256" key="1">
    <source>
        <dbReference type="ARBA" id="ARBA00023015"/>
    </source>
</evidence>
<dbReference type="PROSITE" id="PS00041">
    <property type="entry name" value="HTH_ARAC_FAMILY_1"/>
    <property type="match status" value="1"/>
</dbReference>
<feature type="domain" description="HTH araC/xylS-type" evidence="4">
    <location>
        <begin position="76"/>
        <end position="174"/>
    </location>
</feature>
<dbReference type="PANTHER" id="PTHR43280:SF2">
    <property type="entry name" value="HTH-TYPE TRANSCRIPTIONAL REGULATOR EXSA"/>
    <property type="match status" value="1"/>
</dbReference>